<accession>A0ABT7XL99</accession>
<dbReference type="PANTHER" id="PTHR22726">
    <property type="entry name" value="METALLOENDOPEPTIDASE OMA1"/>
    <property type="match status" value="1"/>
</dbReference>
<dbReference type="RefSeq" id="WP_289828929.1">
    <property type="nucleotide sequence ID" value="NZ_JAUEDK010000007.1"/>
</dbReference>
<organism evidence="9 10">
    <name type="scientific">Crenobacter oryzisoli</name>
    <dbReference type="NCBI Taxonomy" id="3056844"/>
    <lineage>
        <taxon>Bacteria</taxon>
        <taxon>Pseudomonadati</taxon>
        <taxon>Pseudomonadota</taxon>
        <taxon>Betaproteobacteria</taxon>
        <taxon>Neisseriales</taxon>
        <taxon>Neisseriaceae</taxon>
        <taxon>Crenobacter</taxon>
    </lineage>
</organism>
<comment type="caution">
    <text evidence="9">The sequence shown here is derived from an EMBL/GenBank/DDBJ whole genome shotgun (WGS) entry which is preliminary data.</text>
</comment>
<dbReference type="Gene3D" id="3.30.2010.10">
    <property type="entry name" value="Metalloproteases ('zincins'), catalytic domain"/>
    <property type="match status" value="1"/>
</dbReference>
<keyword evidence="2" id="KW-0479">Metal-binding</keyword>
<sequence>MRTGWVSLSLAALLGAGLISGCQSTTYGGATHSSRSQFLMVPSAEVNQSAALAYNKELTKAREAGTLNTNKAYVARVNAISRRLIAQVGVFRPDALSWPWQVNVFQSDEVNAFCMPGGKIGVYSGLIDKLKLTDDELAAVLGHEISHALREHSREQMSQEVAKQEGLSIVGALAGLSGGAIDLANVASKFVFTLPFSRTMESEADIMGLELMARAGYNPEAAVDVWRKMEQLGKSGAELLSTHPSSATRIQDLQSHLPQVMPLYEAAKNKYRSTP</sequence>
<evidence type="ECO:0000313" key="10">
    <source>
        <dbReference type="Proteomes" id="UP001168540"/>
    </source>
</evidence>
<feature type="signal peptide" evidence="7">
    <location>
        <begin position="1"/>
        <end position="21"/>
    </location>
</feature>
<dbReference type="PROSITE" id="PS51257">
    <property type="entry name" value="PROKAR_LIPOPROTEIN"/>
    <property type="match status" value="1"/>
</dbReference>
<dbReference type="EMBL" id="JAUEDK010000007">
    <property type="protein sequence ID" value="MDN0074364.1"/>
    <property type="molecule type" value="Genomic_DNA"/>
</dbReference>
<evidence type="ECO:0000259" key="8">
    <source>
        <dbReference type="Pfam" id="PF01435"/>
    </source>
</evidence>
<gene>
    <name evidence="9" type="ORF">QU481_05585</name>
</gene>
<comment type="cofactor">
    <cofactor evidence="6">
        <name>Zn(2+)</name>
        <dbReference type="ChEBI" id="CHEBI:29105"/>
    </cofactor>
    <text evidence="6">Binds 1 zinc ion per subunit.</text>
</comment>
<dbReference type="Proteomes" id="UP001168540">
    <property type="component" value="Unassembled WGS sequence"/>
</dbReference>
<dbReference type="Pfam" id="PF01435">
    <property type="entry name" value="Peptidase_M48"/>
    <property type="match status" value="1"/>
</dbReference>
<evidence type="ECO:0000256" key="3">
    <source>
        <dbReference type="ARBA" id="ARBA00022801"/>
    </source>
</evidence>
<evidence type="ECO:0000256" key="5">
    <source>
        <dbReference type="ARBA" id="ARBA00023049"/>
    </source>
</evidence>
<reference evidence="9" key="1">
    <citation type="submission" date="2023-06" db="EMBL/GenBank/DDBJ databases">
        <authorList>
            <person name="Zhang S."/>
        </authorList>
    </citation>
    <scope>NUCLEOTIDE SEQUENCE</scope>
    <source>
        <strain evidence="9">SG2303</strain>
    </source>
</reference>
<name>A0ABT7XL99_9NEIS</name>
<keyword evidence="10" id="KW-1185">Reference proteome</keyword>
<dbReference type="InterPro" id="IPR051156">
    <property type="entry name" value="Mito/Outer_Membr_Metalloprot"/>
</dbReference>
<feature type="chain" id="PRO_5046587753" evidence="7">
    <location>
        <begin position="22"/>
        <end position="275"/>
    </location>
</feature>
<feature type="domain" description="Peptidase M48" evidence="8">
    <location>
        <begin position="76"/>
        <end position="255"/>
    </location>
</feature>
<keyword evidence="3 6" id="KW-0378">Hydrolase</keyword>
<evidence type="ECO:0000313" key="9">
    <source>
        <dbReference type="EMBL" id="MDN0074364.1"/>
    </source>
</evidence>
<keyword evidence="4 6" id="KW-0862">Zinc</keyword>
<evidence type="ECO:0000256" key="4">
    <source>
        <dbReference type="ARBA" id="ARBA00022833"/>
    </source>
</evidence>
<evidence type="ECO:0000256" key="6">
    <source>
        <dbReference type="RuleBase" id="RU003983"/>
    </source>
</evidence>
<proteinExistence type="inferred from homology"/>
<evidence type="ECO:0000256" key="2">
    <source>
        <dbReference type="ARBA" id="ARBA00022723"/>
    </source>
</evidence>
<protein>
    <submittedName>
        <fullName evidence="9">M48 family metallopeptidase</fullName>
    </submittedName>
</protein>
<evidence type="ECO:0000256" key="7">
    <source>
        <dbReference type="SAM" id="SignalP"/>
    </source>
</evidence>
<keyword evidence="1 6" id="KW-0645">Protease</keyword>
<keyword evidence="7" id="KW-0732">Signal</keyword>
<dbReference type="InterPro" id="IPR001915">
    <property type="entry name" value="Peptidase_M48"/>
</dbReference>
<dbReference type="CDD" id="cd07331">
    <property type="entry name" value="M48C_Oma1_like"/>
    <property type="match status" value="1"/>
</dbReference>
<evidence type="ECO:0000256" key="1">
    <source>
        <dbReference type="ARBA" id="ARBA00022670"/>
    </source>
</evidence>
<keyword evidence="5 6" id="KW-0482">Metalloprotease</keyword>
<dbReference type="PANTHER" id="PTHR22726:SF1">
    <property type="entry name" value="METALLOENDOPEPTIDASE OMA1, MITOCHONDRIAL"/>
    <property type="match status" value="1"/>
</dbReference>
<comment type="similarity">
    <text evidence="6">Belongs to the peptidase M48 family.</text>
</comment>